<protein>
    <submittedName>
        <fullName evidence="3">NAD-dependent epimerase/dehydratase family protein</fullName>
    </submittedName>
</protein>
<accession>A0ABW3QMA5</accession>
<evidence type="ECO:0000259" key="2">
    <source>
        <dbReference type="Pfam" id="PF01370"/>
    </source>
</evidence>
<organism evidence="3 4">
    <name type="scientific">Larkinella insperata</name>
    <dbReference type="NCBI Taxonomy" id="332158"/>
    <lineage>
        <taxon>Bacteria</taxon>
        <taxon>Pseudomonadati</taxon>
        <taxon>Bacteroidota</taxon>
        <taxon>Cytophagia</taxon>
        <taxon>Cytophagales</taxon>
        <taxon>Spirosomataceae</taxon>
        <taxon>Larkinella</taxon>
    </lineage>
</organism>
<reference evidence="4" key="1">
    <citation type="journal article" date="2019" name="Int. J. Syst. Evol. Microbiol.">
        <title>The Global Catalogue of Microorganisms (GCM) 10K type strain sequencing project: providing services to taxonomists for standard genome sequencing and annotation.</title>
        <authorList>
            <consortium name="The Broad Institute Genomics Platform"/>
            <consortium name="The Broad Institute Genome Sequencing Center for Infectious Disease"/>
            <person name="Wu L."/>
            <person name="Ma J."/>
        </authorList>
    </citation>
    <scope>NUCLEOTIDE SEQUENCE [LARGE SCALE GENOMIC DNA]</scope>
    <source>
        <strain evidence="4">CCUG 55608</strain>
    </source>
</reference>
<dbReference type="Gene3D" id="3.40.50.720">
    <property type="entry name" value="NAD(P)-binding Rossmann-like Domain"/>
    <property type="match status" value="1"/>
</dbReference>
<dbReference type="PANTHER" id="PTHR43574">
    <property type="entry name" value="EPIMERASE-RELATED"/>
    <property type="match status" value="1"/>
</dbReference>
<dbReference type="Pfam" id="PF01370">
    <property type="entry name" value="Epimerase"/>
    <property type="match status" value="1"/>
</dbReference>
<dbReference type="InterPro" id="IPR001509">
    <property type="entry name" value="Epimerase_deHydtase"/>
</dbReference>
<evidence type="ECO:0000313" key="4">
    <source>
        <dbReference type="Proteomes" id="UP001597116"/>
    </source>
</evidence>
<evidence type="ECO:0000256" key="1">
    <source>
        <dbReference type="ARBA" id="ARBA00023027"/>
    </source>
</evidence>
<proteinExistence type="predicted"/>
<dbReference type="SUPFAM" id="SSF51735">
    <property type="entry name" value="NAD(P)-binding Rossmann-fold domains"/>
    <property type="match status" value="1"/>
</dbReference>
<gene>
    <name evidence="3" type="ORF">ACFQ4C_27690</name>
</gene>
<name>A0ABW3QMA5_9BACT</name>
<keyword evidence="4" id="KW-1185">Reference proteome</keyword>
<feature type="domain" description="NAD-dependent epimerase/dehydratase" evidence="2">
    <location>
        <begin position="5"/>
        <end position="246"/>
    </location>
</feature>
<dbReference type="InterPro" id="IPR036291">
    <property type="entry name" value="NAD(P)-bd_dom_sf"/>
</dbReference>
<keyword evidence="1" id="KW-0520">NAD</keyword>
<evidence type="ECO:0000313" key="3">
    <source>
        <dbReference type="EMBL" id="MFD1144944.1"/>
    </source>
</evidence>
<dbReference type="EMBL" id="JBHTLP010000024">
    <property type="protein sequence ID" value="MFD1144944.1"/>
    <property type="molecule type" value="Genomic_DNA"/>
</dbReference>
<dbReference type="RefSeq" id="WP_265994008.1">
    <property type="nucleotide sequence ID" value="NZ_CP110973.1"/>
</dbReference>
<dbReference type="Proteomes" id="UP001597116">
    <property type="component" value="Unassembled WGS sequence"/>
</dbReference>
<sequence length="326" mass="36950">MKRFIVTGGAGFIGSHLCEALLAEAGNEVICIDNFDPYYDRRIKEGNLSVVRKKTNFSLIEGNINDQDFLDDLFKNNRIDVVFHLAAKAGVRPSIQCPNEYYEANINGTQNVINAMVKHNVNRLIFASSSSVYGSNSKVPFSESDPVELPISPYAASKRAGELVCYVAHHLYNLNVACIRFFTVYGPRQRPEMAIHKFTNMIDNGLPIPAFGDGSTERDYTYIDDIIQGLVNVSKKEFKYEILNLGESETTKLKDLIYYIEKSLRKEAKINWMPSQMGDVDKTYADISRAAELFDYRPNTKVKDGISKFVEWYLENKKKNVAEAVF</sequence>
<comment type="caution">
    <text evidence="3">The sequence shown here is derived from an EMBL/GenBank/DDBJ whole genome shotgun (WGS) entry which is preliminary data.</text>
</comment>
<dbReference type="PRINTS" id="PR01713">
    <property type="entry name" value="NUCEPIMERASE"/>
</dbReference>
<dbReference type="Gene3D" id="3.90.25.10">
    <property type="entry name" value="UDP-galactose 4-epimerase, domain 1"/>
    <property type="match status" value="1"/>
</dbReference>